<dbReference type="GO" id="GO:0003824">
    <property type="term" value="F:catalytic activity"/>
    <property type="evidence" value="ECO:0007669"/>
    <property type="project" value="InterPro"/>
</dbReference>
<dbReference type="AlphaFoldDB" id="A0A9Q1B9D8"/>
<evidence type="ECO:0000313" key="2">
    <source>
        <dbReference type="EMBL" id="KAJ8017930.1"/>
    </source>
</evidence>
<dbReference type="InterPro" id="IPR005135">
    <property type="entry name" value="Endo/exonuclease/phosphatase"/>
</dbReference>
<protein>
    <recommendedName>
        <fullName evidence="1">Endonuclease/exonuclease/phosphatase domain-containing protein</fullName>
    </recommendedName>
</protein>
<dbReference type="Proteomes" id="UP001152320">
    <property type="component" value="Unassembled WGS sequence"/>
</dbReference>
<name>A0A9Q1B9D8_HOLLE</name>
<comment type="caution">
    <text evidence="2">The sequence shown here is derived from an EMBL/GenBank/DDBJ whole genome shotgun (WGS) entry which is preliminary data.</text>
</comment>
<dbReference type="InterPro" id="IPR036691">
    <property type="entry name" value="Endo/exonu/phosph_ase_sf"/>
</dbReference>
<feature type="domain" description="Endonuclease/exonuclease/phosphatase" evidence="1">
    <location>
        <begin position="47"/>
        <end position="162"/>
    </location>
</feature>
<dbReference type="Pfam" id="PF03372">
    <property type="entry name" value="Exo_endo_phos"/>
    <property type="match status" value="1"/>
</dbReference>
<dbReference type="SUPFAM" id="SSF56219">
    <property type="entry name" value="DNase I-like"/>
    <property type="match status" value="1"/>
</dbReference>
<evidence type="ECO:0000313" key="3">
    <source>
        <dbReference type="Proteomes" id="UP001152320"/>
    </source>
</evidence>
<dbReference type="EMBL" id="JAIZAY010000818">
    <property type="protein sequence ID" value="KAJ8017930.1"/>
    <property type="molecule type" value="Genomic_DNA"/>
</dbReference>
<sequence>MTPWDLSPSNPLLYIDTSMNFSIIDHNVHSLPAHFKDMVCNKEFMVADIICLSETWLTSQEHHDLDISGYNMHSSVLQGRVNGVAVYVKQKYLYSVHSITAANCSSLLIVINIRPSFLILLLYRPPAITSTEFSDILCTILQKIQHFAADYKIILGDLNHNHATKSTISQLQTYQ</sequence>
<reference evidence="2" key="1">
    <citation type="submission" date="2021-10" db="EMBL/GenBank/DDBJ databases">
        <title>Tropical sea cucumber genome reveals ecological adaptation and Cuvierian tubules defense mechanism.</title>
        <authorList>
            <person name="Chen T."/>
        </authorList>
    </citation>
    <scope>NUCLEOTIDE SEQUENCE</scope>
    <source>
        <strain evidence="2">Nanhai2018</strain>
        <tissue evidence="2">Muscle</tissue>
    </source>
</reference>
<accession>A0A9Q1B9D8</accession>
<proteinExistence type="predicted"/>
<evidence type="ECO:0000259" key="1">
    <source>
        <dbReference type="Pfam" id="PF03372"/>
    </source>
</evidence>
<organism evidence="2 3">
    <name type="scientific">Holothuria leucospilota</name>
    <name type="common">Black long sea cucumber</name>
    <name type="synonym">Mertensiothuria leucospilota</name>
    <dbReference type="NCBI Taxonomy" id="206669"/>
    <lineage>
        <taxon>Eukaryota</taxon>
        <taxon>Metazoa</taxon>
        <taxon>Echinodermata</taxon>
        <taxon>Eleutherozoa</taxon>
        <taxon>Echinozoa</taxon>
        <taxon>Holothuroidea</taxon>
        <taxon>Aspidochirotacea</taxon>
        <taxon>Aspidochirotida</taxon>
        <taxon>Holothuriidae</taxon>
        <taxon>Holothuria</taxon>
    </lineage>
</organism>
<dbReference type="OrthoDB" id="415068at2759"/>
<dbReference type="Gene3D" id="3.60.10.10">
    <property type="entry name" value="Endonuclease/exonuclease/phosphatase"/>
    <property type="match status" value="1"/>
</dbReference>
<keyword evidence="3" id="KW-1185">Reference proteome</keyword>
<gene>
    <name evidence="2" type="ORF">HOLleu_44356</name>
</gene>